<accession>A0A6A4JJ41</accession>
<dbReference type="GO" id="GO:0030132">
    <property type="term" value="C:clathrin coat of coated pit"/>
    <property type="evidence" value="ECO:0007669"/>
    <property type="project" value="InterPro"/>
</dbReference>
<dbReference type="InterPro" id="IPR000996">
    <property type="entry name" value="Clathrin_L-chain"/>
</dbReference>
<evidence type="ECO:0000256" key="6">
    <source>
        <dbReference type="RuleBase" id="RU363137"/>
    </source>
</evidence>
<keyword evidence="4 6" id="KW-0168">Coated pit</keyword>
<comment type="subcellular location">
    <subcellularLocation>
        <location evidence="1 6">Cytoplasmic vesicle membrane</location>
        <topology evidence="1 6">Peripheral membrane protein</topology>
        <orientation evidence="1 6">Cytoplasmic side</orientation>
    </subcellularLocation>
    <subcellularLocation>
        <location evidence="6">Membrane</location>
        <location evidence="6">Coated pit</location>
        <topology evidence="6">Peripheral membrane protein</topology>
        <orientation evidence="6">Cytoplasmic side</orientation>
    </subcellularLocation>
    <text evidence="6">Cytoplasmic face of coated pits and vesicles.</text>
</comment>
<keyword evidence="3 6" id="KW-0472">Membrane</keyword>
<organism evidence="8 9">
    <name type="scientific">Apolygus lucorum</name>
    <name type="common">Small green plant bug</name>
    <name type="synonym">Lygocoris lucorum</name>
    <dbReference type="NCBI Taxonomy" id="248454"/>
    <lineage>
        <taxon>Eukaryota</taxon>
        <taxon>Metazoa</taxon>
        <taxon>Ecdysozoa</taxon>
        <taxon>Arthropoda</taxon>
        <taxon>Hexapoda</taxon>
        <taxon>Insecta</taxon>
        <taxon>Pterygota</taxon>
        <taxon>Neoptera</taxon>
        <taxon>Paraneoptera</taxon>
        <taxon>Hemiptera</taxon>
        <taxon>Heteroptera</taxon>
        <taxon>Panheteroptera</taxon>
        <taxon>Cimicomorpha</taxon>
        <taxon>Miridae</taxon>
        <taxon>Mirini</taxon>
        <taxon>Apolygus</taxon>
    </lineage>
</organism>
<evidence type="ECO:0000313" key="8">
    <source>
        <dbReference type="EMBL" id="KAF6212604.1"/>
    </source>
</evidence>
<dbReference type="GO" id="GO:0006886">
    <property type="term" value="P:intracellular protein transport"/>
    <property type="evidence" value="ECO:0007669"/>
    <property type="project" value="InterPro"/>
</dbReference>
<evidence type="ECO:0000313" key="9">
    <source>
        <dbReference type="Proteomes" id="UP000466442"/>
    </source>
</evidence>
<evidence type="ECO:0000256" key="4">
    <source>
        <dbReference type="ARBA" id="ARBA00023176"/>
    </source>
</evidence>
<comment type="caution">
    <text evidence="8">The sequence shown here is derived from an EMBL/GenBank/DDBJ whole genome shotgun (WGS) entry which is preliminary data.</text>
</comment>
<evidence type="ECO:0000256" key="7">
    <source>
        <dbReference type="SAM" id="MobiDB-lite"/>
    </source>
</evidence>
<evidence type="ECO:0000256" key="3">
    <source>
        <dbReference type="ARBA" id="ARBA00023136"/>
    </source>
</evidence>
<feature type="region of interest" description="Disordered" evidence="7">
    <location>
        <begin position="27"/>
        <end position="80"/>
    </location>
</feature>
<evidence type="ECO:0000256" key="5">
    <source>
        <dbReference type="ARBA" id="ARBA00023329"/>
    </source>
</evidence>
<reference evidence="8" key="1">
    <citation type="journal article" date="2021" name="Mol. Ecol. Resour.">
        <title>Apolygus lucorum genome provides insights into omnivorousness and mesophyll feeding.</title>
        <authorList>
            <person name="Liu Y."/>
            <person name="Liu H."/>
            <person name="Wang H."/>
            <person name="Huang T."/>
            <person name="Liu B."/>
            <person name="Yang B."/>
            <person name="Yin L."/>
            <person name="Li B."/>
            <person name="Zhang Y."/>
            <person name="Zhang S."/>
            <person name="Jiang F."/>
            <person name="Zhang X."/>
            <person name="Ren Y."/>
            <person name="Wang B."/>
            <person name="Wang S."/>
            <person name="Lu Y."/>
            <person name="Wu K."/>
            <person name="Fan W."/>
            <person name="Wang G."/>
        </authorList>
    </citation>
    <scope>NUCLEOTIDE SEQUENCE</scope>
    <source>
        <strain evidence="8">12Hb</strain>
    </source>
</reference>
<sequence length="196" mass="22436">MEGILDVDEFEAIEAELKECLQELSIEEIPASGSKMPELRYDSKEDNLKASERSSGGEMPQRADNRELEDKCEDQGVESEKVTQWRLKFQQRVIEKDLQEEKMKKLWSEKAARDLNDFYRRQADSMQRGGTQEVQDAQVGGLGDCKQNIWDRVADLCDFESKPKSVKDVSRMRSVILSLMNSSDPVVEVNSSSHQQ</sequence>
<dbReference type="Pfam" id="PF01086">
    <property type="entry name" value="Clathrin_lg_ch"/>
    <property type="match status" value="1"/>
</dbReference>
<dbReference type="AlphaFoldDB" id="A0A6A4JJ41"/>
<dbReference type="OrthoDB" id="5512at2759"/>
<dbReference type="GO" id="GO:0030130">
    <property type="term" value="C:clathrin coat of trans-Golgi network vesicle"/>
    <property type="evidence" value="ECO:0007669"/>
    <property type="project" value="InterPro"/>
</dbReference>
<keyword evidence="9" id="KW-1185">Reference proteome</keyword>
<dbReference type="GO" id="GO:0005198">
    <property type="term" value="F:structural molecule activity"/>
    <property type="evidence" value="ECO:0007669"/>
    <property type="project" value="InterPro"/>
</dbReference>
<evidence type="ECO:0000256" key="2">
    <source>
        <dbReference type="ARBA" id="ARBA00005263"/>
    </source>
</evidence>
<dbReference type="Proteomes" id="UP000466442">
    <property type="component" value="Unassembled WGS sequence"/>
</dbReference>
<keyword evidence="5 6" id="KW-0968">Cytoplasmic vesicle</keyword>
<name>A0A6A4JJ41_APOLU</name>
<gene>
    <name evidence="8" type="ORF">GE061_013130</name>
</gene>
<dbReference type="GO" id="GO:0016192">
    <property type="term" value="P:vesicle-mediated transport"/>
    <property type="evidence" value="ECO:0007669"/>
    <property type="project" value="InterPro"/>
</dbReference>
<proteinExistence type="inferred from homology"/>
<comment type="function">
    <text evidence="6">Clathrin is the major protein of the polyhedral coat of coated pits and vesicles.</text>
</comment>
<comment type="similarity">
    <text evidence="2 6">Belongs to the clathrin light chain family.</text>
</comment>
<evidence type="ECO:0000256" key="1">
    <source>
        <dbReference type="ARBA" id="ARBA00004180"/>
    </source>
</evidence>
<feature type="compositionally biased region" description="Basic and acidic residues" evidence="7">
    <location>
        <begin position="37"/>
        <end position="52"/>
    </location>
</feature>
<dbReference type="EMBL" id="WIXP02000004">
    <property type="protein sequence ID" value="KAF6212604.1"/>
    <property type="molecule type" value="Genomic_DNA"/>
</dbReference>
<protein>
    <recommendedName>
        <fullName evidence="6">Clathrin light chain</fullName>
    </recommendedName>
</protein>